<protein>
    <recommendedName>
        <fullName evidence="5">G domain-containing protein</fullName>
    </recommendedName>
</protein>
<dbReference type="InterPro" id="IPR050349">
    <property type="entry name" value="WD_LIS1/nudF_dynein_reg"/>
</dbReference>
<accession>A0AA39U8G5</accession>
<dbReference type="PROSITE" id="PS50294">
    <property type="entry name" value="WD_REPEATS_REGION"/>
    <property type="match status" value="5"/>
</dbReference>
<dbReference type="Proteomes" id="UP001166286">
    <property type="component" value="Unassembled WGS sequence"/>
</dbReference>
<feature type="domain" description="G" evidence="5">
    <location>
        <begin position="7"/>
        <end position="67"/>
    </location>
</feature>
<evidence type="ECO:0000313" key="7">
    <source>
        <dbReference type="Proteomes" id="UP001166286"/>
    </source>
</evidence>
<evidence type="ECO:0000313" key="6">
    <source>
        <dbReference type="EMBL" id="KAK0510356.1"/>
    </source>
</evidence>
<reference evidence="6" key="1">
    <citation type="submission" date="2023-03" db="EMBL/GenBank/DDBJ databases">
        <title>Complete genome of Cladonia borealis.</title>
        <authorList>
            <person name="Park H."/>
        </authorList>
    </citation>
    <scope>NUCLEOTIDE SEQUENCE</scope>
    <source>
        <strain evidence="6">ANT050790</strain>
    </source>
</reference>
<dbReference type="InterPro" id="IPR019775">
    <property type="entry name" value="WD40_repeat_CS"/>
</dbReference>
<dbReference type="PROSITE" id="PS50082">
    <property type="entry name" value="WD_REPEATS_2"/>
    <property type="match status" value="7"/>
</dbReference>
<dbReference type="CDD" id="cd00882">
    <property type="entry name" value="Ras_like_GTPase"/>
    <property type="match status" value="1"/>
</dbReference>
<dbReference type="GO" id="GO:0005525">
    <property type="term" value="F:GTP binding"/>
    <property type="evidence" value="ECO:0007669"/>
    <property type="project" value="InterPro"/>
</dbReference>
<feature type="repeat" description="WD" evidence="3">
    <location>
        <begin position="812"/>
        <end position="853"/>
    </location>
</feature>
<dbReference type="AlphaFoldDB" id="A0AA39U8G5"/>
<feature type="compositionally biased region" description="Basic and acidic residues" evidence="4">
    <location>
        <begin position="227"/>
        <end position="251"/>
    </location>
</feature>
<feature type="region of interest" description="Disordered" evidence="4">
    <location>
        <begin position="218"/>
        <end position="251"/>
    </location>
</feature>
<dbReference type="SUPFAM" id="SSF50978">
    <property type="entry name" value="WD40 repeat-like"/>
    <property type="match status" value="1"/>
</dbReference>
<dbReference type="CDD" id="cd00200">
    <property type="entry name" value="WD40"/>
    <property type="match status" value="1"/>
</dbReference>
<dbReference type="InterPro" id="IPR011990">
    <property type="entry name" value="TPR-like_helical_dom_sf"/>
</dbReference>
<gene>
    <name evidence="6" type="ORF">JMJ35_006788</name>
</gene>
<keyword evidence="1 3" id="KW-0853">WD repeat</keyword>
<dbReference type="Pfam" id="PF01926">
    <property type="entry name" value="MMR_HSR1"/>
    <property type="match status" value="1"/>
</dbReference>
<comment type="caution">
    <text evidence="6">The sequence shown here is derived from an EMBL/GenBank/DDBJ whole genome shotgun (WGS) entry which is preliminary data.</text>
</comment>
<dbReference type="SUPFAM" id="SSF48452">
    <property type="entry name" value="TPR-like"/>
    <property type="match status" value="1"/>
</dbReference>
<evidence type="ECO:0000256" key="1">
    <source>
        <dbReference type="ARBA" id="ARBA00022574"/>
    </source>
</evidence>
<dbReference type="Pfam" id="PF00400">
    <property type="entry name" value="WD40"/>
    <property type="match status" value="7"/>
</dbReference>
<dbReference type="SMART" id="SM00028">
    <property type="entry name" value="TPR"/>
    <property type="match status" value="6"/>
</dbReference>
<sequence>MGKERYIAVMGVTGAGKSSFIKLVTGDDSIKVGESLASETQELGTYKFRHKDRTIVLVDTPGFDDTTQKDADILKLLADWLESMYRAGTKLSGIIYLHRISDDRMRGSTMRSMRMFRKLCGESFYRNLLLGTTCWSLISEEIGVQREKELMTDQNFWKGLIAKGAQFVRIPDDGWDAKELVYDLARMEPASLQIQEEMVDQHTNFNDLSATQTLDDGSKALQEAQEEEKRRQQEEYQRQVDEQNRKHEQQRLQLEQEKQIKLRQFQLETEHSIMAESISKFQEGITNNIYMAKLWLGNDPYYTCPTCHEDQRPPVQTTPEMVDDDTKCLALLQQGNALREKENWIEAESRYMQILQIKRDRAPEDEFVRTSRFCLGIIYQELNRFDAAASMYLLAMEGQEKSLGPDNITTLLTVYRIALVYMEQEKNEEALPMFLRAIQREKELGATDEVVIASRYNLGLLQRKLGNYSASRIMYEMALKAEEETLGVESESTLTTLSELANIYKLLDWFDDSEKCYLRLLAAREKSLGKDSKSVLDTCYNAALLYRKASNNAAAETYFRRACIGYEATLGPNDSETLEAMDKLAEVLVLEGKRTEVADLYRTITSRRQTTIDSSCELTKTNAQSLSEVQSQLDELKMTRPSLQAPSPTTEYPTPQNENRSNTWSPNVNIGPTTNVQDAKLSHTLSGQSKTVQSVKFSPSNTTLVSGGNDATVHKWDSNTGSWLSTLTGHKAHSSIEDLAFAPDGNMLASGSSDETIQLWDMRTNASVQTLVQGATAYGVAISPDGTKIAAGLSNNKVQIWDSRSMRLLHDCKGHKSIVRSVAFSPNGKRLASTGNDKTVRVWDIQAGEILHTIKAHPGMMNYAMAVAFSPDGKTIASGALDSSVKLWKTETGDAVRTLKSKTSSLVRDLAFSPDGKRIAVGQLSGQVEFWSAEEGFAVHSLKAHKKSVQAVTFSSDGKLLATGSEDKTVMIWRF</sequence>
<name>A0AA39U8G5_9LECA</name>
<feature type="repeat" description="WD" evidence="3">
    <location>
        <begin position="734"/>
        <end position="770"/>
    </location>
</feature>
<feature type="repeat" description="WD" evidence="3">
    <location>
        <begin position="857"/>
        <end position="898"/>
    </location>
</feature>
<dbReference type="Gene3D" id="2.130.10.10">
    <property type="entry name" value="YVTN repeat-like/Quinoprotein amine dehydrogenase"/>
    <property type="match status" value="3"/>
</dbReference>
<dbReference type="SUPFAM" id="SSF52540">
    <property type="entry name" value="P-loop containing nucleoside triphosphate hydrolases"/>
    <property type="match status" value="1"/>
</dbReference>
<proteinExistence type="predicted"/>
<dbReference type="Pfam" id="PF13424">
    <property type="entry name" value="TPR_12"/>
    <property type="match status" value="2"/>
</dbReference>
<feature type="repeat" description="WD" evidence="3">
    <location>
        <begin position="907"/>
        <end position="941"/>
    </location>
</feature>
<dbReference type="Pfam" id="PF13374">
    <property type="entry name" value="TPR_10"/>
    <property type="match status" value="1"/>
</dbReference>
<evidence type="ECO:0000259" key="5">
    <source>
        <dbReference type="Pfam" id="PF01926"/>
    </source>
</evidence>
<dbReference type="PRINTS" id="PR00320">
    <property type="entry name" value="GPROTEINBRPT"/>
</dbReference>
<dbReference type="Gene3D" id="1.25.40.10">
    <property type="entry name" value="Tetratricopeptide repeat domain"/>
    <property type="match status" value="2"/>
</dbReference>
<evidence type="ECO:0000256" key="2">
    <source>
        <dbReference type="ARBA" id="ARBA00022737"/>
    </source>
</evidence>
<dbReference type="PROSITE" id="PS00678">
    <property type="entry name" value="WD_REPEATS_1"/>
    <property type="match status" value="3"/>
</dbReference>
<evidence type="ECO:0000256" key="3">
    <source>
        <dbReference type="PROSITE-ProRule" id="PRU00221"/>
    </source>
</evidence>
<evidence type="ECO:0000256" key="4">
    <source>
        <dbReference type="SAM" id="MobiDB-lite"/>
    </source>
</evidence>
<dbReference type="EMBL" id="JAFEKC020000015">
    <property type="protein sequence ID" value="KAK0510356.1"/>
    <property type="molecule type" value="Genomic_DNA"/>
</dbReference>
<dbReference type="InterPro" id="IPR006073">
    <property type="entry name" value="GTP-bd"/>
</dbReference>
<dbReference type="InterPro" id="IPR027417">
    <property type="entry name" value="P-loop_NTPase"/>
</dbReference>
<dbReference type="InterPro" id="IPR019734">
    <property type="entry name" value="TPR_rpt"/>
</dbReference>
<dbReference type="SMART" id="SM00320">
    <property type="entry name" value="WD40"/>
    <property type="match status" value="7"/>
</dbReference>
<dbReference type="InterPro" id="IPR020472">
    <property type="entry name" value="WD40_PAC1"/>
</dbReference>
<feature type="compositionally biased region" description="Polar residues" evidence="4">
    <location>
        <begin position="641"/>
        <end position="706"/>
    </location>
</feature>
<feature type="repeat" description="WD" evidence="3">
    <location>
        <begin position="685"/>
        <end position="726"/>
    </location>
</feature>
<keyword evidence="7" id="KW-1185">Reference proteome</keyword>
<feature type="repeat" description="WD" evidence="3">
    <location>
        <begin position="942"/>
        <end position="975"/>
    </location>
</feature>
<feature type="repeat" description="WD" evidence="3">
    <location>
        <begin position="780"/>
        <end position="811"/>
    </location>
</feature>
<dbReference type="InterPro" id="IPR036322">
    <property type="entry name" value="WD40_repeat_dom_sf"/>
</dbReference>
<organism evidence="6 7">
    <name type="scientific">Cladonia borealis</name>
    <dbReference type="NCBI Taxonomy" id="184061"/>
    <lineage>
        <taxon>Eukaryota</taxon>
        <taxon>Fungi</taxon>
        <taxon>Dikarya</taxon>
        <taxon>Ascomycota</taxon>
        <taxon>Pezizomycotina</taxon>
        <taxon>Lecanoromycetes</taxon>
        <taxon>OSLEUM clade</taxon>
        <taxon>Lecanoromycetidae</taxon>
        <taxon>Lecanorales</taxon>
        <taxon>Lecanorineae</taxon>
        <taxon>Cladoniaceae</taxon>
        <taxon>Cladonia</taxon>
    </lineage>
</organism>
<dbReference type="PANTHER" id="PTHR44129">
    <property type="entry name" value="WD REPEAT-CONTAINING PROTEIN POP1"/>
    <property type="match status" value="1"/>
</dbReference>
<keyword evidence="2" id="KW-0677">Repeat</keyword>
<dbReference type="InterPro" id="IPR015943">
    <property type="entry name" value="WD40/YVTN_repeat-like_dom_sf"/>
</dbReference>
<feature type="region of interest" description="Disordered" evidence="4">
    <location>
        <begin position="639"/>
        <end position="710"/>
    </location>
</feature>
<dbReference type="InterPro" id="IPR001680">
    <property type="entry name" value="WD40_rpt"/>
</dbReference>
<dbReference type="Gene3D" id="3.40.50.300">
    <property type="entry name" value="P-loop containing nucleotide triphosphate hydrolases"/>
    <property type="match status" value="1"/>
</dbReference>